<dbReference type="EMBL" id="QMEY01000001">
    <property type="protein sequence ID" value="RBQ21643.1"/>
    <property type="molecule type" value="Genomic_DNA"/>
</dbReference>
<protein>
    <submittedName>
        <fullName evidence="1">Uncharacterized protein</fullName>
    </submittedName>
</protein>
<keyword evidence="2" id="KW-1185">Reference proteome</keyword>
<dbReference type="RefSeq" id="WP_113978479.1">
    <property type="nucleotide sequence ID" value="NZ_QMEY01000001.1"/>
</dbReference>
<comment type="caution">
    <text evidence="1">The sequence shown here is derived from an EMBL/GenBank/DDBJ whole genome shotgun (WGS) entry which is preliminary data.</text>
</comment>
<evidence type="ECO:0000313" key="1">
    <source>
        <dbReference type="EMBL" id="RBQ21643.1"/>
    </source>
</evidence>
<evidence type="ECO:0000313" key="2">
    <source>
        <dbReference type="Proteomes" id="UP000253303"/>
    </source>
</evidence>
<sequence>MFGPWLIYAGHTARRTESLLANLAVWQAAPDDQVTRLIALWTLFRLYKAAVGPASSQATYQHAARSGRSWLRHRIA</sequence>
<proteinExistence type="predicted"/>
<name>A0A366M737_9ACTN</name>
<organism evidence="1 2">
    <name type="scientific">Spongiactinospora rosea</name>
    <dbReference type="NCBI Taxonomy" id="2248750"/>
    <lineage>
        <taxon>Bacteria</taxon>
        <taxon>Bacillati</taxon>
        <taxon>Actinomycetota</taxon>
        <taxon>Actinomycetes</taxon>
        <taxon>Streptosporangiales</taxon>
        <taxon>Streptosporangiaceae</taxon>
        <taxon>Spongiactinospora</taxon>
    </lineage>
</organism>
<accession>A0A366M737</accession>
<gene>
    <name evidence="1" type="ORF">DP939_02725</name>
</gene>
<reference evidence="1 2" key="1">
    <citation type="submission" date="2018-06" db="EMBL/GenBank/DDBJ databases">
        <title>Sphaerisporangium craniellae sp. nov., isolated from a marine sponge in the South China Sea.</title>
        <authorList>
            <person name="Li L."/>
        </authorList>
    </citation>
    <scope>NUCLEOTIDE SEQUENCE [LARGE SCALE GENOMIC DNA]</scope>
    <source>
        <strain evidence="1 2">LHW63015</strain>
    </source>
</reference>
<dbReference type="AlphaFoldDB" id="A0A366M737"/>
<dbReference type="Proteomes" id="UP000253303">
    <property type="component" value="Unassembled WGS sequence"/>
</dbReference>
<dbReference type="OrthoDB" id="2570531at2"/>